<comment type="caution">
    <text evidence="1">The sequence shown here is derived from an EMBL/GenBank/DDBJ whole genome shotgun (WGS) entry which is preliminary data.</text>
</comment>
<proteinExistence type="predicted"/>
<sequence>MAALVKPFLQTLEGFDAAILGVTPDDAFGAWTFGLNEPLQIIINGCVNLSSKYDQNVFLSQSSIEESRLPAGLIRIVVEAREKKIASILWIIQKILLELASDVGCERQNPRCNDSMYGSLCRNLPGYVGSPNCRSADILHTALTLREDIEAVVRDKVWSTRSSGHRGCAEALNIADMIKEEDSKIDEEVRQKVRVLMAEKSRTEDK</sequence>
<dbReference type="EMBL" id="JAWDJW010004162">
    <property type="protein sequence ID" value="KAK3076270.1"/>
    <property type="molecule type" value="Genomic_DNA"/>
</dbReference>
<organism evidence="1 2">
    <name type="scientific">Coniosporium uncinatum</name>
    <dbReference type="NCBI Taxonomy" id="93489"/>
    <lineage>
        <taxon>Eukaryota</taxon>
        <taxon>Fungi</taxon>
        <taxon>Dikarya</taxon>
        <taxon>Ascomycota</taxon>
        <taxon>Pezizomycotina</taxon>
        <taxon>Dothideomycetes</taxon>
        <taxon>Dothideomycetes incertae sedis</taxon>
        <taxon>Coniosporium</taxon>
    </lineage>
</organism>
<dbReference type="Proteomes" id="UP001186974">
    <property type="component" value="Unassembled WGS sequence"/>
</dbReference>
<name>A0ACC3DIF8_9PEZI</name>
<keyword evidence="2" id="KW-1185">Reference proteome</keyword>
<gene>
    <name evidence="1" type="ORF">LTS18_013461</name>
</gene>
<protein>
    <submittedName>
        <fullName evidence="1">Uncharacterized protein</fullName>
    </submittedName>
</protein>
<evidence type="ECO:0000313" key="2">
    <source>
        <dbReference type="Proteomes" id="UP001186974"/>
    </source>
</evidence>
<reference evidence="1" key="1">
    <citation type="submission" date="2024-09" db="EMBL/GenBank/DDBJ databases">
        <title>Black Yeasts Isolated from many extreme environments.</title>
        <authorList>
            <person name="Coleine C."/>
            <person name="Stajich J.E."/>
            <person name="Selbmann L."/>
        </authorList>
    </citation>
    <scope>NUCLEOTIDE SEQUENCE</scope>
    <source>
        <strain evidence="1">CCFEE 5737</strain>
    </source>
</reference>
<evidence type="ECO:0000313" key="1">
    <source>
        <dbReference type="EMBL" id="KAK3076270.1"/>
    </source>
</evidence>
<accession>A0ACC3DIF8</accession>